<evidence type="ECO:0000313" key="2">
    <source>
        <dbReference type="EMBL" id="QHN37995.1"/>
    </source>
</evidence>
<dbReference type="Pfam" id="PF08378">
    <property type="entry name" value="NERD"/>
    <property type="match status" value="1"/>
</dbReference>
<sequence>MPQMYPETPRFASSAEQQVWNLLRDQLLDEDVMIFGQRVTDHQKDHEVDILVAINGAGIVCVEVKGGEVWHDGVDWFQGRTGEPPKVINPVAQSRDACYALREYVENRPEWTLGRLRWDHVVALPHSELPGSFSAPDCPRWKVVDRTQLADLFPLIRRVSHKKEGDLPFLGPIGIEQLTSILNGRSLSQRDVVAQAMENESAAELLTQQQSVLLGAIGLLNRVEIRGGAGSGKTYLAVEQSRRLTKAGKRVALICYSHGLASYLTRLTGTWKYKERPAYVGEFHRLGVGWGAAEGPDENLRSDESQHFWEHELPAQMAELAEQLDWGRRFDAVVIDEAQDFADDWWRPVLACLRDPDEGGVYVFSDEAQRVFDRHGDPPVDLVPLVLDQNMRNTRQIATTFSPLVGQRMQLKGGDGPEVRFLPCSPAEALERADDEVDTLMDEGWRPEDIALLTTGSRHYEQVARQQEGPTAYWGTFWDDEQVFYGHVLGFKGLERRVVVLALNETKPRDRSKERLYVGLSRARDQLVVCGDPEFVREVGGPDVAKRLGL</sequence>
<accession>A0A857KF23</accession>
<reference evidence="2" key="1">
    <citation type="journal article" date="2021" name="Nat. Microbiol.">
        <title>Cocultivation of an ultrasmall environmental parasitic bacterium with lytic ability against bacteria associated with wastewater foams.</title>
        <authorList>
            <person name="Batinovic S."/>
            <person name="Rose J.J.A."/>
            <person name="Ratcliffe J."/>
            <person name="Seviour R.J."/>
            <person name="Petrovski S."/>
        </authorList>
    </citation>
    <scope>NUCLEOTIDE SEQUENCE</scope>
    <source>
        <strain evidence="2">CON44</strain>
    </source>
</reference>
<dbReference type="SUPFAM" id="SSF52540">
    <property type="entry name" value="P-loop containing nucleoside triphosphate hydrolases"/>
    <property type="match status" value="1"/>
</dbReference>
<feature type="domain" description="NERD" evidence="1">
    <location>
        <begin position="14"/>
        <end position="124"/>
    </location>
</feature>
<dbReference type="AlphaFoldDB" id="A0A857KF23"/>
<organism evidence="2">
    <name type="scientific">Gordonia amarae</name>
    <dbReference type="NCBI Taxonomy" id="36821"/>
    <lineage>
        <taxon>Bacteria</taxon>
        <taxon>Bacillati</taxon>
        <taxon>Actinomycetota</taxon>
        <taxon>Actinomycetes</taxon>
        <taxon>Mycobacteriales</taxon>
        <taxon>Gordoniaceae</taxon>
        <taxon>Gordonia</taxon>
    </lineage>
</organism>
<dbReference type="EMBL" id="CP045810">
    <property type="protein sequence ID" value="QHN37995.1"/>
    <property type="molecule type" value="Genomic_DNA"/>
</dbReference>
<name>A0A857KF23_9ACTN</name>
<dbReference type="InterPro" id="IPR027417">
    <property type="entry name" value="P-loop_NTPase"/>
</dbReference>
<evidence type="ECO:0000259" key="1">
    <source>
        <dbReference type="Pfam" id="PF08378"/>
    </source>
</evidence>
<dbReference type="InterPro" id="IPR011528">
    <property type="entry name" value="NERD"/>
</dbReference>
<protein>
    <submittedName>
        <fullName evidence="2">Nuclease</fullName>
    </submittedName>
</protein>
<proteinExistence type="predicted"/>
<gene>
    <name evidence="2" type="ORF">GII30_01265</name>
</gene>
<dbReference type="Gene3D" id="3.40.50.300">
    <property type="entry name" value="P-loop containing nucleotide triphosphate hydrolases"/>
    <property type="match status" value="2"/>
</dbReference>
<dbReference type="RefSeq" id="WP_005189135.1">
    <property type="nucleotide sequence ID" value="NZ_CP045804.1"/>
</dbReference>